<dbReference type="AlphaFoldDB" id="I2F349"/>
<dbReference type="GO" id="GO:0004794">
    <property type="term" value="F:threonine deaminase activity"/>
    <property type="evidence" value="ECO:0007669"/>
    <property type="project" value="TreeGrafter"/>
</dbReference>
<organism evidence="14 15">
    <name type="scientific">Mesotoga prima MesG1.Ag.4.2</name>
    <dbReference type="NCBI Taxonomy" id="660470"/>
    <lineage>
        <taxon>Bacteria</taxon>
        <taxon>Thermotogati</taxon>
        <taxon>Thermotogota</taxon>
        <taxon>Thermotogae</taxon>
        <taxon>Kosmotogales</taxon>
        <taxon>Kosmotogaceae</taxon>
        <taxon>Mesotoga</taxon>
    </lineage>
</organism>
<dbReference type="GO" id="GO:0009097">
    <property type="term" value="P:isoleucine biosynthetic process"/>
    <property type="evidence" value="ECO:0007669"/>
    <property type="project" value="TreeGrafter"/>
</dbReference>
<comment type="cofactor">
    <cofactor evidence="1 12">
        <name>pyridoxal 5'-phosphate</name>
        <dbReference type="ChEBI" id="CHEBI:597326"/>
    </cofactor>
</comment>
<dbReference type="CDD" id="cd01563">
    <property type="entry name" value="Thr-synth_1"/>
    <property type="match status" value="1"/>
</dbReference>
<dbReference type="UniPathway" id="UPA00050">
    <property type="reaction ID" value="UER00065"/>
</dbReference>
<evidence type="ECO:0000313" key="14">
    <source>
        <dbReference type="EMBL" id="AFK06352.1"/>
    </source>
</evidence>
<dbReference type="GO" id="GO:0003941">
    <property type="term" value="F:L-serine ammonia-lyase activity"/>
    <property type="evidence" value="ECO:0007669"/>
    <property type="project" value="TreeGrafter"/>
</dbReference>
<dbReference type="PROSITE" id="PS00165">
    <property type="entry name" value="DEHYDRATASE_SER_THR"/>
    <property type="match status" value="1"/>
</dbReference>
<keyword evidence="15" id="KW-1185">Reference proteome</keyword>
<dbReference type="GO" id="GO:0006565">
    <property type="term" value="P:L-serine catabolic process"/>
    <property type="evidence" value="ECO:0007669"/>
    <property type="project" value="TreeGrafter"/>
</dbReference>
<dbReference type="InterPro" id="IPR050147">
    <property type="entry name" value="Ser/Thr_Dehydratase"/>
</dbReference>
<dbReference type="Proteomes" id="UP000002881">
    <property type="component" value="Chromosome"/>
</dbReference>
<dbReference type="InterPro" id="IPR036052">
    <property type="entry name" value="TrpB-like_PALP_sf"/>
</dbReference>
<keyword evidence="9" id="KW-0456">Lyase</keyword>
<feature type="domain" description="Tryptophan synthase beta chain-like PALP" evidence="13">
    <location>
        <begin position="65"/>
        <end position="358"/>
    </location>
</feature>
<comment type="similarity">
    <text evidence="3">Belongs to the threonine synthase family.</text>
</comment>
<dbReference type="PANTHER" id="PTHR48078">
    <property type="entry name" value="THREONINE DEHYDRATASE, MITOCHONDRIAL-RELATED"/>
    <property type="match status" value="1"/>
</dbReference>
<dbReference type="SUPFAM" id="SSF53686">
    <property type="entry name" value="Tryptophan synthase beta subunit-like PLP-dependent enzymes"/>
    <property type="match status" value="1"/>
</dbReference>
<evidence type="ECO:0000256" key="1">
    <source>
        <dbReference type="ARBA" id="ARBA00001933"/>
    </source>
</evidence>
<dbReference type="EMBL" id="CP003532">
    <property type="protein sequence ID" value="AFK06352.1"/>
    <property type="molecule type" value="Genomic_DNA"/>
</dbReference>
<comment type="pathway">
    <text evidence="2">Amino-acid biosynthesis; L-threonine biosynthesis; L-threonine from L-aspartate: step 5/5.</text>
</comment>
<evidence type="ECO:0000256" key="7">
    <source>
        <dbReference type="ARBA" id="ARBA00022697"/>
    </source>
</evidence>
<dbReference type="EC" id="4.2.3.1" evidence="4 11"/>
<dbReference type="GO" id="GO:0009088">
    <property type="term" value="P:threonine biosynthetic process"/>
    <property type="evidence" value="ECO:0007669"/>
    <property type="project" value="UniProtKB-UniRule"/>
</dbReference>
<evidence type="ECO:0000259" key="13">
    <source>
        <dbReference type="Pfam" id="PF00291"/>
    </source>
</evidence>
<keyword evidence="6" id="KW-0028">Amino-acid biosynthesis</keyword>
<evidence type="ECO:0000256" key="5">
    <source>
        <dbReference type="ARBA" id="ARBA00018679"/>
    </source>
</evidence>
<feature type="modified residue" description="N6-(pyridoxal phosphate)lysine" evidence="12">
    <location>
        <position position="97"/>
    </location>
</feature>
<dbReference type="Pfam" id="PF00291">
    <property type="entry name" value="PALP"/>
    <property type="match status" value="1"/>
</dbReference>
<dbReference type="KEGG" id="mpg:Theba_0634"/>
<evidence type="ECO:0000256" key="12">
    <source>
        <dbReference type="PIRSR" id="PIRSR604450-51"/>
    </source>
</evidence>
<comment type="catalytic activity">
    <reaction evidence="10">
        <text>O-phospho-L-homoserine + H2O = L-threonine + phosphate</text>
        <dbReference type="Rhea" id="RHEA:10840"/>
        <dbReference type="ChEBI" id="CHEBI:15377"/>
        <dbReference type="ChEBI" id="CHEBI:43474"/>
        <dbReference type="ChEBI" id="CHEBI:57590"/>
        <dbReference type="ChEBI" id="CHEBI:57926"/>
        <dbReference type="EC" id="4.2.3.1"/>
    </reaction>
</comment>
<keyword evidence="8 12" id="KW-0663">Pyridoxal phosphate</keyword>
<dbReference type="HOGENOM" id="CLU_028142_4_0_0"/>
<dbReference type="GO" id="GO:0004795">
    <property type="term" value="F:threonine synthase activity"/>
    <property type="evidence" value="ECO:0007669"/>
    <property type="project" value="UniProtKB-UniRule"/>
</dbReference>
<evidence type="ECO:0000256" key="4">
    <source>
        <dbReference type="ARBA" id="ARBA00013028"/>
    </source>
</evidence>
<dbReference type="Gene3D" id="3.40.50.1100">
    <property type="match status" value="2"/>
</dbReference>
<dbReference type="GO" id="GO:0030170">
    <property type="term" value="F:pyridoxal phosphate binding"/>
    <property type="evidence" value="ECO:0007669"/>
    <property type="project" value="InterPro"/>
</dbReference>
<evidence type="ECO:0000256" key="2">
    <source>
        <dbReference type="ARBA" id="ARBA00004979"/>
    </source>
</evidence>
<keyword evidence="7" id="KW-0791">Threonine biosynthesis</keyword>
<name>I2F349_9BACT</name>
<evidence type="ECO:0000256" key="11">
    <source>
        <dbReference type="NCBIfam" id="TIGR00260"/>
    </source>
</evidence>
<protein>
    <recommendedName>
        <fullName evidence="5 11">Threonine synthase</fullName>
        <ecNumber evidence="4 11">4.2.3.1</ecNumber>
    </recommendedName>
</protein>
<dbReference type="InterPro" id="IPR004450">
    <property type="entry name" value="Thr_synthase-like"/>
</dbReference>
<proteinExistence type="inferred from homology"/>
<sequence precursor="true">MTSFICSKCGRKFPLGSKAFKCSCGGLFDLKFEPHFPIANIEQRPHNMWRYREALPIESDRSIVTMSEGYTPLIEEEICGKNVFIKMDHLLPTGSYKDRGASLLVSYAREHQVSSLVEDSSGNAGCSIAAYSARAGISCEIFVPDHTSVGKLRQIEAYGSKVRLVEGSREDVSRKILEQTKENFYASHVYNPLFLHGTKTLAFEICEQLGWKSPGAIVVPVGNGTLLLGASIGFGELYSAGIVDHLPKIIAVQAENCAPLLRAFEMNQKDSADVNAEATVSEGIAIEKPVRGAQILKAVRDSGGTFVGVSEQEIIETWKEMSKRGHFVEPTSAATIAGLKKYISKTDPNETIASVFTGHGLKTACELFSWNKQ</sequence>
<evidence type="ECO:0000256" key="6">
    <source>
        <dbReference type="ARBA" id="ARBA00022605"/>
    </source>
</evidence>
<evidence type="ECO:0000256" key="10">
    <source>
        <dbReference type="ARBA" id="ARBA00049144"/>
    </source>
</evidence>
<evidence type="ECO:0000256" key="9">
    <source>
        <dbReference type="ARBA" id="ARBA00023239"/>
    </source>
</evidence>
<evidence type="ECO:0000256" key="8">
    <source>
        <dbReference type="ARBA" id="ARBA00022898"/>
    </source>
</evidence>
<evidence type="ECO:0000313" key="15">
    <source>
        <dbReference type="Proteomes" id="UP000002881"/>
    </source>
</evidence>
<accession>I2F349</accession>
<dbReference type="STRING" id="660470.Theba_0634"/>
<dbReference type="PANTHER" id="PTHR48078:SF6">
    <property type="entry name" value="L-THREONINE DEHYDRATASE CATABOLIC TDCB"/>
    <property type="match status" value="1"/>
</dbReference>
<gene>
    <name evidence="14" type="ORF">Theba_0634</name>
</gene>
<dbReference type="InterPro" id="IPR001926">
    <property type="entry name" value="TrpB-like_PALP"/>
</dbReference>
<dbReference type="GO" id="GO:0006567">
    <property type="term" value="P:L-threonine catabolic process"/>
    <property type="evidence" value="ECO:0007669"/>
    <property type="project" value="TreeGrafter"/>
</dbReference>
<evidence type="ECO:0000256" key="3">
    <source>
        <dbReference type="ARBA" id="ARBA00005517"/>
    </source>
</evidence>
<dbReference type="eggNOG" id="COG0498">
    <property type="taxonomic scope" value="Bacteria"/>
</dbReference>
<dbReference type="NCBIfam" id="TIGR00260">
    <property type="entry name" value="thrC"/>
    <property type="match status" value="1"/>
</dbReference>
<dbReference type="InterPro" id="IPR000634">
    <property type="entry name" value="Ser/Thr_deHydtase_PyrdxlP-BS"/>
</dbReference>
<reference evidence="14 15" key="1">
    <citation type="journal article" date="2012" name="Genome Biol. Evol.">
        <title>Genome Sequence of the Mesophilic Thermotogales Bacterium Mesotoga prima MesG1.Ag.4.2 Reveals the Largest Thermotogales Genome To Date.</title>
        <authorList>
            <person name="Zhaxybayeva O."/>
            <person name="Swithers K.S."/>
            <person name="Foght J."/>
            <person name="Green A.G."/>
            <person name="Bruce D."/>
            <person name="Detter C."/>
            <person name="Han S."/>
            <person name="Teshima H."/>
            <person name="Han J."/>
            <person name="Woyke T."/>
            <person name="Pitluck S."/>
            <person name="Nolan M."/>
            <person name="Ivanova N."/>
            <person name="Pati A."/>
            <person name="Land M.L."/>
            <person name="Dlutek M."/>
            <person name="Doolittle W.F."/>
            <person name="Noll K.M."/>
            <person name="Nesbo C.L."/>
        </authorList>
    </citation>
    <scope>NUCLEOTIDE SEQUENCE [LARGE SCALE GENOMIC DNA]</scope>
    <source>
        <strain evidence="15">mesG1.Ag.4.2</strain>
    </source>
</reference>